<evidence type="ECO:0000313" key="8">
    <source>
        <dbReference type="EMBL" id="KAK1672507.1"/>
    </source>
</evidence>
<accession>A0AAJ0AEN9</accession>
<keyword evidence="5" id="KW-0560">Oxidoreductase</keyword>
<evidence type="ECO:0000313" key="9">
    <source>
        <dbReference type="Proteomes" id="UP001224890"/>
    </source>
</evidence>
<dbReference type="EMBL" id="JAHMHR010000037">
    <property type="protein sequence ID" value="KAK1672507.1"/>
    <property type="molecule type" value="Genomic_DNA"/>
</dbReference>
<dbReference type="InterPro" id="IPR051323">
    <property type="entry name" value="AtsK-like"/>
</dbReference>
<dbReference type="GO" id="GO:0046872">
    <property type="term" value="F:metal ion binding"/>
    <property type="evidence" value="ECO:0007669"/>
    <property type="project" value="UniProtKB-KW"/>
</dbReference>
<sequence length="120" mass="13601">KAYERLTRGSRERLAELKVVDSAHEQAQNALGKGGKLRRDPITSVHPLVRTRPATGENALYIKPQLARLIVGYEKKSDVLLNFLYHHMALSQDIQCRVKWSARSVVVWDNRVTTHSGLVD</sequence>
<evidence type="ECO:0000256" key="6">
    <source>
        <dbReference type="ARBA" id="ARBA00023004"/>
    </source>
</evidence>
<evidence type="ECO:0000256" key="5">
    <source>
        <dbReference type="ARBA" id="ARBA00023002"/>
    </source>
</evidence>
<dbReference type="GO" id="GO:0016706">
    <property type="term" value="F:2-oxoglutarate-dependent dioxygenase activity"/>
    <property type="evidence" value="ECO:0007669"/>
    <property type="project" value="TreeGrafter"/>
</dbReference>
<evidence type="ECO:0000256" key="1">
    <source>
        <dbReference type="ARBA" id="ARBA00001954"/>
    </source>
</evidence>
<gene>
    <name evidence="8" type="ORF">BDP55DRAFT_558256</name>
</gene>
<dbReference type="GeneID" id="85454309"/>
<dbReference type="SUPFAM" id="SSF51197">
    <property type="entry name" value="Clavaminate synthase-like"/>
    <property type="match status" value="1"/>
</dbReference>
<evidence type="ECO:0000256" key="2">
    <source>
        <dbReference type="ARBA" id="ARBA00005896"/>
    </source>
</evidence>
<proteinExistence type="inferred from homology"/>
<keyword evidence="9" id="KW-1185">Reference proteome</keyword>
<evidence type="ECO:0000256" key="4">
    <source>
        <dbReference type="ARBA" id="ARBA00022964"/>
    </source>
</evidence>
<comment type="similarity">
    <text evidence="2">Belongs to the TfdA dioxygenase family.</text>
</comment>
<reference evidence="8" key="1">
    <citation type="submission" date="2021-06" db="EMBL/GenBank/DDBJ databases">
        <title>Comparative genomics, transcriptomics and evolutionary studies reveal genomic signatures of adaptation to plant cell wall in hemibiotrophic fungi.</title>
        <authorList>
            <consortium name="DOE Joint Genome Institute"/>
            <person name="Baroncelli R."/>
            <person name="Diaz J.F."/>
            <person name="Benocci T."/>
            <person name="Peng M."/>
            <person name="Battaglia E."/>
            <person name="Haridas S."/>
            <person name="Andreopoulos W."/>
            <person name="Labutti K."/>
            <person name="Pangilinan J."/>
            <person name="Floch G.L."/>
            <person name="Makela M.R."/>
            <person name="Henrissat B."/>
            <person name="Grigoriev I.V."/>
            <person name="Crouch J.A."/>
            <person name="De Vries R.P."/>
            <person name="Sukno S.A."/>
            <person name="Thon M.R."/>
        </authorList>
    </citation>
    <scope>NUCLEOTIDE SEQUENCE</scope>
    <source>
        <strain evidence="8">CBS 193.32</strain>
    </source>
</reference>
<dbReference type="InterPro" id="IPR042098">
    <property type="entry name" value="TauD-like_sf"/>
</dbReference>
<keyword evidence="6" id="KW-0408">Iron</keyword>
<evidence type="ECO:0000259" key="7">
    <source>
        <dbReference type="Pfam" id="PF02668"/>
    </source>
</evidence>
<organism evidence="8 9">
    <name type="scientific">Colletotrichum godetiae</name>
    <dbReference type="NCBI Taxonomy" id="1209918"/>
    <lineage>
        <taxon>Eukaryota</taxon>
        <taxon>Fungi</taxon>
        <taxon>Dikarya</taxon>
        <taxon>Ascomycota</taxon>
        <taxon>Pezizomycotina</taxon>
        <taxon>Sordariomycetes</taxon>
        <taxon>Hypocreomycetidae</taxon>
        <taxon>Glomerellales</taxon>
        <taxon>Glomerellaceae</taxon>
        <taxon>Colletotrichum</taxon>
        <taxon>Colletotrichum acutatum species complex</taxon>
    </lineage>
</organism>
<dbReference type="Proteomes" id="UP001224890">
    <property type="component" value="Unassembled WGS sequence"/>
</dbReference>
<name>A0AAJ0AEN9_9PEZI</name>
<dbReference type="PANTHER" id="PTHR30468:SF1">
    <property type="entry name" value="ALPHA-KETOGLUTARATE-DEPENDENT SULFONATE DIOXYGENASE"/>
    <property type="match status" value="1"/>
</dbReference>
<feature type="non-terminal residue" evidence="8">
    <location>
        <position position="1"/>
    </location>
</feature>
<protein>
    <recommendedName>
        <fullName evidence="7">TauD/TfdA-like domain-containing protein</fullName>
    </recommendedName>
</protein>
<feature type="domain" description="TauD/TfdA-like" evidence="7">
    <location>
        <begin position="1"/>
        <end position="116"/>
    </location>
</feature>
<comment type="caution">
    <text evidence="8">The sequence shown here is derived from an EMBL/GenBank/DDBJ whole genome shotgun (WGS) entry which is preliminary data.</text>
</comment>
<comment type="cofactor">
    <cofactor evidence="1">
        <name>Fe(2+)</name>
        <dbReference type="ChEBI" id="CHEBI:29033"/>
    </cofactor>
</comment>
<dbReference type="GO" id="GO:0005737">
    <property type="term" value="C:cytoplasm"/>
    <property type="evidence" value="ECO:0007669"/>
    <property type="project" value="TreeGrafter"/>
</dbReference>
<dbReference type="PANTHER" id="PTHR30468">
    <property type="entry name" value="ALPHA-KETOGLUTARATE-DEPENDENT SULFONATE DIOXYGENASE"/>
    <property type="match status" value="1"/>
</dbReference>
<keyword evidence="4" id="KW-0223">Dioxygenase</keyword>
<dbReference type="Gene3D" id="3.60.130.10">
    <property type="entry name" value="Clavaminate synthase-like"/>
    <property type="match status" value="1"/>
</dbReference>
<dbReference type="Pfam" id="PF02668">
    <property type="entry name" value="TauD"/>
    <property type="match status" value="1"/>
</dbReference>
<evidence type="ECO:0000256" key="3">
    <source>
        <dbReference type="ARBA" id="ARBA00022723"/>
    </source>
</evidence>
<dbReference type="AlphaFoldDB" id="A0AAJ0AEN9"/>
<dbReference type="RefSeq" id="XP_060426510.1">
    <property type="nucleotide sequence ID" value="XM_060569783.1"/>
</dbReference>
<dbReference type="InterPro" id="IPR003819">
    <property type="entry name" value="TauD/TfdA-like"/>
</dbReference>
<keyword evidence="3" id="KW-0479">Metal-binding</keyword>